<evidence type="ECO:0000313" key="8">
    <source>
        <dbReference type="EMBL" id="NOG31451.1"/>
    </source>
</evidence>
<dbReference type="PANTHER" id="PTHR43738:SF2">
    <property type="entry name" value="ABC TRANSPORTER PERMEASE"/>
    <property type="match status" value="1"/>
</dbReference>
<sequence>MRDLWDGLPIVAQEMLLLGAWLLPILLIGAALLYGFAATRLIRDMLWRFRWANLTFVILIAVAVGMGSALIAQERGLRQGSAKAADKFDLLVTPPGSEMTMMLAAVYLQPSDVGLLNGPTYQQIARHERVEIAAPLAFGDSYQRSPIVGTTAQFTRHLTDDSVEGRLWETTYEAVVGAAAELAIGDTFQPSHGVGVEAGLEADPHDAHFEVVGRMPRTGSPWDRAILMPVEAVWEVHGLANGHAPERRDQLGPPFDADYFPGTPAIIVKAEELWANYALRSEFSRNENTMAFFPATVLTDLYRVMGDVRQAMSITTLVTQMLVAASVLLALLILSRLFARQMALLRALGAPNRFLMAVVWGYCAVLILGGTLLGLGVGQGAASVLSAVITQRTDILVEARLGWQEIRLAAAFAGITLALAMLPALAVLRQPTVTHLRS</sequence>
<reference evidence="8 9" key="2">
    <citation type="submission" date="2020-06" db="EMBL/GenBank/DDBJ databases">
        <title>Halomonas songnenensis sp. nov., a moderately halophilic bacterium isolated from saline and alkaline soils.</title>
        <authorList>
            <person name="Jiang J."/>
            <person name="Pan Y."/>
        </authorList>
    </citation>
    <scope>NUCLEOTIDE SEQUENCE [LARGE SCALE GENOMIC DNA]</scope>
    <source>
        <strain evidence="8 9">TBZ9</strain>
    </source>
</reference>
<evidence type="ECO:0000256" key="3">
    <source>
        <dbReference type="ARBA" id="ARBA00022692"/>
    </source>
</evidence>
<dbReference type="Pfam" id="PF02687">
    <property type="entry name" value="FtsX"/>
    <property type="match status" value="1"/>
</dbReference>
<protein>
    <submittedName>
        <fullName evidence="8">FtsX-like permease family protein</fullName>
    </submittedName>
</protein>
<evidence type="ECO:0000256" key="6">
    <source>
        <dbReference type="SAM" id="Phobius"/>
    </source>
</evidence>
<name>A0A7Y3TWC1_9GAMM</name>
<dbReference type="GO" id="GO:0005886">
    <property type="term" value="C:plasma membrane"/>
    <property type="evidence" value="ECO:0007669"/>
    <property type="project" value="UniProtKB-SubCell"/>
</dbReference>
<dbReference type="EMBL" id="JABFHI010000002">
    <property type="protein sequence ID" value="NOG31451.1"/>
    <property type="molecule type" value="Genomic_DNA"/>
</dbReference>
<dbReference type="RefSeq" id="WP_171701902.1">
    <property type="nucleotide sequence ID" value="NZ_JABFHI010000002.1"/>
</dbReference>
<gene>
    <name evidence="8" type="ORF">HLB35_06125</name>
</gene>
<dbReference type="InterPro" id="IPR003838">
    <property type="entry name" value="ABC3_permease_C"/>
</dbReference>
<evidence type="ECO:0000256" key="4">
    <source>
        <dbReference type="ARBA" id="ARBA00022989"/>
    </source>
</evidence>
<keyword evidence="2" id="KW-1003">Cell membrane</keyword>
<evidence type="ECO:0000256" key="2">
    <source>
        <dbReference type="ARBA" id="ARBA00022475"/>
    </source>
</evidence>
<evidence type="ECO:0000256" key="1">
    <source>
        <dbReference type="ARBA" id="ARBA00004651"/>
    </source>
</evidence>
<keyword evidence="5 6" id="KW-0472">Membrane</keyword>
<feature type="transmembrane region" description="Helical" evidence="6">
    <location>
        <begin position="311"/>
        <end position="334"/>
    </location>
</feature>
<accession>A0A7Y3TWC1</accession>
<proteinExistence type="predicted"/>
<keyword evidence="9" id="KW-1185">Reference proteome</keyword>
<evidence type="ECO:0000313" key="9">
    <source>
        <dbReference type="Proteomes" id="UP000588806"/>
    </source>
</evidence>
<comment type="caution">
    <text evidence="8">The sequence shown here is derived from an EMBL/GenBank/DDBJ whole genome shotgun (WGS) entry which is preliminary data.</text>
</comment>
<evidence type="ECO:0000256" key="5">
    <source>
        <dbReference type="ARBA" id="ARBA00023136"/>
    </source>
</evidence>
<dbReference type="Proteomes" id="UP000588806">
    <property type="component" value="Unassembled WGS sequence"/>
</dbReference>
<dbReference type="AlphaFoldDB" id="A0A7Y3TWC1"/>
<dbReference type="InterPro" id="IPR051125">
    <property type="entry name" value="ABC-4/HrtB_transporter"/>
</dbReference>
<keyword evidence="4 6" id="KW-1133">Transmembrane helix</keyword>
<keyword evidence="3 6" id="KW-0812">Transmembrane</keyword>
<feature type="transmembrane region" description="Helical" evidence="6">
    <location>
        <begin position="406"/>
        <end position="428"/>
    </location>
</feature>
<organism evidence="8 9">
    <name type="scientific">Vreelandella azerica</name>
    <dbReference type="NCBI Taxonomy" id="2732867"/>
    <lineage>
        <taxon>Bacteria</taxon>
        <taxon>Pseudomonadati</taxon>
        <taxon>Pseudomonadota</taxon>
        <taxon>Gammaproteobacteria</taxon>
        <taxon>Oceanospirillales</taxon>
        <taxon>Halomonadaceae</taxon>
        <taxon>Vreelandella</taxon>
    </lineage>
</organism>
<feature type="transmembrane region" description="Helical" evidence="6">
    <location>
        <begin position="20"/>
        <end position="39"/>
    </location>
</feature>
<feature type="transmembrane region" description="Helical" evidence="6">
    <location>
        <begin position="51"/>
        <end position="72"/>
    </location>
</feature>
<comment type="subcellular location">
    <subcellularLocation>
        <location evidence="1">Cell membrane</location>
        <topology evidence="1">Multi-pass membrane protein</topology>
    </subcellularLocation>
</comment>
<feature type="domain" description="ABC3 transporter permease C-terminal" evidence="7">
    <location>
        <begin position="320"/>
        <end position="428"/>
    </location>
</feature>
<dbReference type="PANTHER" id="PTHR43738">
    <property type="entry name" value="ABC TRANSPORTER, MEMBRANE PROTEIN"/>
    <property type="match status" value="1"/>
</dbReference>
<reference evidence="8 9" key="1">
    <citation type="submission" date="2020-05" db="EMBL/GenBank/DDBJ databases">
        <authorList>
            <person name="Ruan W."/>
            <person name="Jeon C.O."/>
            <person name="Chun B.H."/>
        </authorList>
    </citation>
    <scope>NUCLEOTIDE SEQUENCE [LARGE SCALE GENOMIC DNA]</scope>
    <source>
        <strain evidence="8 9">TBZ9</strain>
    </source>
</reference>
<evidence type="ECO:0000259" key="7">
    <source>
        <dbReference type="Pfam" id="PF02687"/>
    </source>
</evidence>
<feature type="transmembrane region" description="Helical" evidence="6">
    <location>
        <begin position="354"/>
        <end position="377"/>
    </location>
</feature>